<name>A0AAV4RFD3_CAEEX</name>
<dbReference type="AlphaFoldDB" id="A0AAV4RFD3"/>
<keyword evidence="2" id="KW-1185">Reference proteome</keyword>
<reference evidence="1 2" key="1">
    <citation type="submission" date="2021-06" db="EMBL/GenBank/DDBJ databases">
        <title>Caerostris extrusa draft genome.</title>
        <authorList>
            <person name="Kono N."/>
            <person name="Arakawa K."/>
        </authorList>
    </citation>
    <scope>NUCLEOTIDE SEQUENCE [LARGE SCALE GENOMIC DNA]</scope>
</reference>
<dbReference type="EMBL" id="BPLR01007872">
    <property type="protein sequence ID" value="GIY20385.1"/>
    <property type="molecule type" value="Genomic_DNA"/>
</dbReference>
<dbReference type="Proteomes" id="UP001054945">
    <property type="component" value="Unassembled WGS sequence"/>
</dbReference>
<accession>A0AAV4RFD3</accession>
<proteinExistence type="predicted"/>
<gene>
    <name evidence="1" type="ORF">CEXT_38511</name>
</gene>
<evidence type="ECO:0000313" key="1">
    <source>
        <dbReference type="EMBL" id="GIY20385.1"/>
    </source>
</evidence>
<organism evidence="1 2">
    <name type="scientific">Caerostris extrusa</name>
    <name type="common">Bark spider</name>
    <name type="synonym">Caerostris bankana</name>
    <dbReference type="NCBI Taxonomy" id="172846"/>
    <lineage>
        <taxon>Eukaryota</taxon>
        <taxon>Metazoa</taxon>
        <taxon>Ecdysozoa</taxon>
        <taxon>Arthropoda</taxon>
        <taxon>Chelicerata</taxon>
        <taxon>Arachnida</taxon>
        <taxon>Araneae</taxon>
        <taxon>Araneomorphae</taxon>
        <taxon>Entelegynae</taxon>
        <taxon>Araneoidea</taxon>
        <taxon>Araneidae</taxon>
        <taxon>Caerostris</taxon>
    </lineage>
</organism>
<sequence length="114" mass="12338">MKKILGYLDGWSAQLKVNKRSQPWLGSLGHGACRGACFQCSVEHPEATSNKNPPVGVDDEITACKPNEMVSRAKLQRMASHLSVLHSSSLIAETETGLEGQISLQTVTCEESIN</sequence>
<protein>
    <submittedName>
        <fullName evidence="1">Uncharacterized protein</fullName>
    </submittedName>
</protein>
<comment type="caution">
    <text evidence="1">The sequence shown here is derived from an EMBL/GenBank/DDBJ whole genome shotgun (WGS) entry which is preliminary data.</text>
</comment>
<evidence type="ECO:0000313" key="2">
    <source>
        <dbReference type="Proteomes" id="UP001054945"/>
    </source>
</evidence>